<keyword evidence="3 7" id="KW-0597">Phosphoprotein</keyword>
<feature type="domain" description="Carrier" evidence="8">
    <location>
        <begin position="4"/>
        <end position="78"/>
    </location>
</feature>
<protein>
    <recommendedName>
        <fullName evidence="7">Acyl carrier protein</fullName>
        <shortName evidence="7">ACP</shortName>
    </recommendedName>
</protein>
<evidence type="ECO:0000256" key="1">
    <source>
        <dbReference type="ARBA" id="ARBA00022450"/>
    </source>
</evidence>
<dbReference type="InterPro" id="IPR036736">
    <property type="entry name" value="ACP-like_sf"/>
</dbReference>
<dbReference type="GO" id="GO:0000036">
    <property type="term" value="F:acyl carrier activity"/>
    <property type="evidence" value="ECO:0007669"/>
    <property type="project" value="UniProtKB-UniRule"/>
</dbReference>
<dbReference type="InterPro" id="IPR009081">
    <property type="entry name" value="PP-bd_ACP"/>
</dbReference>
<keyword evidence="5 7" id="KW-0443">Lipid metabolism</keyword>
<evidence type="ECO:0000313" key="10">
    <source>
        <dbReference type="Proteomes" id="UP000289862"/>
    </source>
</evidence>
<reference evidence="9 10" key="1">
    <citation type="submission" date="2019-01" db="EMBL/GenBank/DDBJ databases">
        <authorList>
            <consortium name="Pathogen Informatics"/>
        </authorList>
    </citation>
    <scope>NUCLEOTIDE SEQUENCE [LARGE SCALE GENOMIC DNA]</scope>
    <source>
        <strain evidence="9 10">NCTC10186</strain>
    </source>
</reference>
<gene>
    <name evidence="9" type="primary">MCYN0201</name>
    <name evidence="7" type="synonym">acpP</name>
    <name evidence="9" type="ORF">NCTC10186_00284</name>
</gene>
<dbReference type="GO" id="GO:0005737">
    <property type="term" value="C:cytoplasm"/>
    <property type="evidence" value="ECO:0007669"/>
    <property type="project" value="UniProtKB-SubCell"/>
</dbReference>
<evidence type="ECO:0000256" key="3">
    <source>
        <dbReference type="ARBA" id="ARBA00022553"/>
    </source>
</evidence>
<dbReference type="InterPro" id="IPR003231">
    <property type="entry name" value="ACP"/>
</dbReference>
<comment type="similarity">
    <text evidence="7">Belongs to the acyl carrier protein (ACP) family.</text>
</comment>
<dbReference type="GO" id="GO:0000035">
    <property type="term" value="F:acyl binding"/>
    <property type="evidence" value="ECO:0007669"/>
    <property type="project" value="TreeGrafter"/>
</dbReference>
<dbReference type="KEGG" id="mgal:NCTC10186_00284"/>
<keyword evidence="10" id="KW-1185">Reference proteome</keyword>
<feature type="modified residue" description="O-(pantetheine 4'-phosphoryl)serine" evidence="7">
    <location>
        <position position="38"/>
    </location>
</feature>
<dbReference type="AlphaFoldDB" id="A0A449AZ90"/>
<dbReference type="PANTHER" id="PTHR20863:SF76">
    <property type="entry name" value="CARRIER DOMAIN-CONTAINING PROTEIN"/>
    <property type="match status" value="1"/>
</dbReference>
<comment type="pathway">
    <text evidence="7">Lipid metabolism; fatty acid biosynthesis.</text>
</comment>
<dbReference type="Proteomes" id="UP000289862">
    <property type="component" value="Chromosome"/>
</dbReference>
<dbReference type="InterPro" id="IPR006162">
    <property type="entry name" value="Ppantetheine_attach_site"/>
</dbReference>
<comment type="subcellular location">
    <subcellularLocation>
        <location evidence="7">Cytoplasm</location>
    </subcellularLocation>
</comment>
<keyword evidence="6 7" id="KW-0275">Fatty acid biosynthesis</keyword>
<dbReference type="PROSITE" id="PS00012">
    <property type="entry name" value="PHOSPHOPANTETHEINE"/>
    <property type="match status" value="1"/>
</dbReference>
<evidence type="ECO:0000259" key="8">
    <source>
        <dbReference type="PROSITE" id="PS50075"/>
    </source>
</evidence>
<accession>A0A449AZ90</accession>
<evidence type="ECO:0000256" key="2">
    <source>
        <dbReference type="ARBA" id="ARBA00022516"/>
    </source>
</evidence>
<dbReference type="Gene3D" id="1.10.1200.10">
    <property type="entry name" value="ACP-like"/>
    <property type="match status" value="1"/>
</dbReference>
<keyword evidence="1 7" id="KW-0596">Phosphopantetheine</keyword>
<dbReference type="SUPFAM" id="SSF47336">
    <property type="entry name" value="ACP-like"/>
    <property type="match status" value="1"/>
</dbReference>
<name>A0A449AZ90_9BACT</name>
<proteinExistence type="inferred from homology"/>
<sequence>MLYNIDMNIKEKILESFSKQAKRKVFENDFIKDLGIDSLDLMMLVVEAENEFGVQIPDEKLTNITQVKEIILLIEDLKK</sequence>
<evidence type="ECO:0000256" key="7">
    <source>
        <dbReference type="HAMAP-Rule" id="MF_01217"/>
    </source>
</evidence>
<comment type="function">
    <text evidence="7">Carrier of the growing fatty acid chain in fatty acid biosynthesis.</text>
</comment>
<dbReference type="PANTHER" id="PTHR20863">
    <property type="entry name" value="ACYL CARRIER PROTEIN"/>
    <property type="match status" value="1"/>
</dbReference>
<dbReference type="Pfam" id="PF00550">
    <property type="entry name" value="PP-binding"/>
    <property type="match status" value="1"/>
</dbReference>
<keyword evidence="2 7" id="KW-0444">Lipid biosynthesis</keyword>
<evidence type="ECO:0000313" key="9">
    <source>
        <dbReference type="EMBL" id="VEU72812.1"/>
    </source>
</evidence>
<dbReference type="HAMAP" id="MF_01217">
    <property type="entry name" value="Acyl_carrier"/>
    <property type="match status" value="1"/>
</dbReference>
<dbReference type="EMBL" id="LR215031">
    <property type="protein sequence ID" value="VEU72812.1"/>
    <property type="molecule type" value="Genomic_DNA"/>
</dbReference>
<comment type="PTM">
    <text evidence="7">4'-phosphopantetheine is transferred from CoA to a specific serine of apo-ACP by AcpS. This modification is essential for activity because fatty acids are bound in thioester linkage to the sulfhydryl of the prosthetic group.</text>
</comment>
<organism evidence="9 10">
    <name type="scientific">Mycoplasmopsis gallopavonis</name>
    <dbReference type="NCBI Taxonomy" id="76629"/>
    <lineage>
        <taxon>Bacteria</taxon>
        <taxon>Bacillati</taxon>
        <taxon>Mycoplasmatota</taxon>
        <taxon>Mycoplasmoidales</taxon>
        <taxon>Metamycoplasmataceae</taxon>
        <taxon>Mycoplasmopsis</taxon>
    </lineage>
</organism>
<keyword evidence="7" id="KW-0963">Cytoplasm</keyword>
<evidence type="ECO:0000256" key="4">
    <source>
        <dbReference type="ARBA" id="ARBA00022832"/>
    </source>
</evidence>
<dbReference type="UniPathway" id="UPA00094"/>
<evidence type="ECO:0000256" key="6">
    <source>
        <dbReference type="ARBA" id="ARBA00023160"/>
    </source>
</evidence>
<evidence type="ECO:0000256" key="5">
    <source>
        <dbReference type="ARBA" id="ARBA00023098"/>
    </source>
</evidence>
<dbReference type="PROSITE" id="PS50075">
    <property type="entry name" value="CARRIER"/>
    <property type="match status" value="1"/>
</dbReference>
<keyword evidence="4 7" id="KW-0276">Fatty acid metabolism</keyword>